<dbReference type="Gene3D" id="1.10.510.10">
    <property type="entry name" value="Transferase(Phosphotransferase) domain 1"/>
    <property type="match status" value="1"/>
</dbReference>
<accession>A0AA39D796</accession>
<keyword evidence="24" id="KW-1185">Reference proteome</keyword>
<dbReference type="InterPro" id="IPR036426">
    <property type="entry name" value="Bulb-type_lectin_dom_sf"/>
</dbReference>
<keyword evidence="14" id="KW-0325">Glycoprotein</keyword>
<dbReference type="AlphaFoldDB" id="A0AA39D796"/>
<dbReference type="Pfam" id="PF00954">
    <property type="entry name" value="S_locus_glycop"/>
    <property type="match status" value="1"/>
</dbReference>
<keyword evidence="2 17" id="KW-0723">Serine/threonine-protein kinase</keyword>
<keyword evidence="11 18" id="KW-0472">Membrane</keyword>
<evidence type="ECO:0000256" key="1">
    <source>
        <dbReference type="ARBA" id="ARBA00004479"/>
    </source>
</evidence>
<keyword evidence="4 17" id="KW-0808">Transferase</keyword>
<comment type="catalytic activity">
    <reaction evidence="16 17">
        <text>L-seryl-[protein] + ATP = O-phospho-L-seryl-[protein] + ADP + H(+)</text>
        <dbReference type="Rhea" id="RHEA:17989"/>
        <dbReference type="Rhea" id="RHEA-COMP:9863"/>
        <dbReference type="Rhea" id="RHEA-COMP:11604"/>
        <dbReference type="ChEBI" id="CHEBI:15378"/>
        <dbReference type="ChEBI" id="CHEBI:29999"/>
        <dbReference type="ChEBI" id="CHEBI:30616"/>
        <dbReference type="ChEBI" id="CHEBI:83421"/>
        <dbReference type="ChEBI" id="CHEBI:456216"/>
        <dbReference type="EC" id="2.7.11.1"/>
    </reaction>
</comment>
<evidence type="ECO:0000256" key="15">
    <source>
        <dbReference type="ARBA" id="ARBA00047899"/>
    </source>
</evidence>
<dbReference type="PROSITE" id="PS50927">
    <property type="entry name" value="BULB_LECTIN"/>
    <property type="match status" value="1"/>
</dbReference>
<evidence type="ECO:0000259" key="21">
    <source>
        <dbReference type="PROSITE" id="PS50927"/>
    </source>
</evidence>
<evidence type="ECO:0000256" key="11">
    <source>
        <dbReference type="ARBA" id="ARBA00023136"/>
    </source>
</evidence>
<organism evidence="23 24">
    <name type="scientific">Vitis rotundifolia</name>
    <name type="common">Muscadine grape</name>
    <dbReference type="NCBI Taxonomy" id="103349"/>
    <lineage>
        <taxon>Eukaryota</taxon>
        <taxon>Viridiplantae</taxon>
        <taxon>Streptophyta</taxon>
        <taxon>Embryophyta</taxon>
        <taxon>Tracheophyta</taxon>
        <taxon>Spermatophyta</taxon>
        <taxon>Magnoliopsida</taxon>
        <taxon>eudicotyledons</taxon>
        <taxon>Gunneridae</taxon>
        <taxon>Pentapetalae</taxon>
        <taxon>rosids</taxon>
        <taxon>Vitales</taxon>
        <taxon>Vitaceae</taxon>
        <taxon>Viteae</taxon>
        <taxon>Vitis</taxon>
    </lineage>
</organism>
<dbReference type="PROSITE" id="PS50948">
    <property type="entry name" value="PAN"/>
    <property type="match status" value="1"/>
</dbReference>
<dbReference type="InterPro" id="IPR001245">
    <property type="entry name" value="Ser-Thr/Tyr_kinase_cat_dom"/>
</dbReference>
<dbReference type="Pfam" id="PF01453">
    <property type="entry name" value="B_lectin"/>
    <property type="match status" value="1"/>
</dbReference>
<dbReference type="InterPro" id="IPR003609">
    <property type="entry name" value="Pan_app"/>
</dbReference>
<keyword evidence="7 17" id="KW-0547">Nucleotide-binding</keyword>
<evidence type="ECO:0000256" key="14">
    <source>
        <dbReference type="ARBA" id="ARBA00023180"/>
    </source>
</evidence>
<dbReference type="FunFam" id="2.90.10.10:FF:000004">
    <property type="entry name" value="G-type lectin S-receptor-like serine/threonine-protein kinase"/>
    <property type="match status" value="1"/>
</dbReference>
<dbReference type="Pfam" id="PF07714">
    <property type="entry name" value="PK_Tyr_Ser-Thr"/>
    <property type="match status" value="1"/>
</dbReference>
<dbReference type="InterPro" id="IPR021820">
    <property type="entry name" value="S-locus_recpt_kinase_C"/>
</dbReference>
<comment type="catalytic activity">
    <reaction evidence="15 17">
        <text>L-threonyl-[protein] + ATP = O-phospho-L-threonyl-[protein] + ADP + H(+)</text>
        <dbReference type="Rhea" id="RHEA:46608"/>
        <dbReference type="Rhea" id="RHEA-COMP:11060"/>
        <dbReference type="Rhea" id="RHEA-COMP:11605"/>
        <dbReference type="ChEBI" id="CHEBI:15378"/>
        <dbReference type="ChEBI" id="CHEBI:30013"/>
        <dbReference type="ChEBI" id="CHEBI:30616"/>
        <dbReference type="ChEBI" id="CHEBI:61977"/>
        <dbReference type="ChEBI" id="CHEBI:456216"/>
        <dbReference type="EC" id="2.7.11.1"/>
    </reaction>
</comment>
<dbReference type="FunFam" id="1.10.510.10:FF:000060">
    <property type="entry name" value="G-type lectin S-receptor-like serine/threonine-protein kinase"/>
    <property type="match status" value="1"/>
</dbReference>
<evidence type="ECO:0000256" key="12">
    <source>
        <dbReference type="ARBA" id="ARBA00023157"/>
    </source>
</evidence>
<evidence type="ECO:0000256" key="9">
    <source>
        <dbReference type="ARBA" id="ARBA00022840"/>
    </source>
</evidence>
<dbReference type="SMART" id="SM00220">
    <property type="entry name" value="S_TKc"/>
    <property type="match status" value="1"/>
</dbReference>
<evidence type="ECO:0000256" key="2">
    <source>
        <dbReference type="ARBA" id="ARBA00022527"/>
    </source>
</evidence>
<dbReference type="InterPro" id="IPR024171">
    <property type="entry name" value="SRK-like_kinase"/>
</dbReference>
<dbReference type="PANTHER" id="PTHR32444:SF98">
    <property type="entry name" value="RECEPTOR-LIKE SERINE_THREONINE-PROTEIN KINASE"/>
    <property type="match status" value="1"/>
</dbReference>
<feature type="domain" description="Protein kinase" evidence="20">
    <location>
        <begin position="509"/>
        <end position="786"/>
    </location>
</feature>
<evidence type="ECO:0000256" key="18">
    <source>
        <dbReference type="SAM" id="Phobius"/>
    </source>
</evidence>
<evidence type="ECO:0000256" key="7">
    <source>
        <dbReference type="ARBA" id="ARBA00022741"/>
    </source>
</evidence>
<dbReference type="CDD" id="cd14066">
    <property type="entry name" value="STKc_IRAK"/>
    <property type="match status" value="1"/>
</dbReference>
<evidence type="ECO:0000256" key="3">
    <source>
        <dbReference type="ARBA" id="ARBA00022553"/>
    </source>
</evidence>
<dbReference type="SUPFAM" id="SSF56112">
    <property type="entry name" value="Protein kinase-like (PK-like)"/>
    <property type="match status" value="1"/>
</dbReference>
<dbReference type="InterPro" id="IPR011009">
    <property type="entry name" value="Kinase-like_dom_sf"/>
</dbReference>
<feature type="transmembrane region" description="Helical" evidence="18">
    <location>
        <begin position="438"/>
        <end position="459"/>
    </location>
</feature>
<feature type="domain" description="Apple" evidence="22">
    <location>
        <begin position="338"/>
        <end position="419"/>
    </location>
</feature>
<dbReference type="InterPro" id="IPR000719">
    <property type="entry name" value="Prot_kinase_dom"/>
</dbReference>
<evidence type="ECO:0000256" key="16">
    <source>
        <dbReference type="ARBA" id="ARBA00048679"/>
    </source>
</evidence>
<comment type="similarity">
    <text evidence="17">Belongs to the protein kinase superfamily. Ser/Thr protein kinase family.</text>
</comment>
<gene>
    <name evidence="23" type="ORF">PVL29_025502</name>
</gene>
<dbReference type="CDD" id="cd01098">
    <property type="entry name" value="PAN_AP_plant"/>
    <property type="match status" value="1"/>
</dbReference>
<evidence type="ECO:0000256" key="6">
    <source>
        <dbReference type="ARBA" id="ARBA00022729"/>
    </source>
</evidence>
<evidence type="ECO:0000256" key="10">
    <source>
        <dbReference type="ARBA" id="ARBA00022989"/>
    </source>
</evidence>
<reference evidence="23 24" key="1">
    <citation type="journal article" date="2023" name="BMC Biotechnol.">
        <title>Vitis rotundifolia cv Carlos genome sequencing.</title>
        <authorList>
            <person name="Huff M."/>
            <person name="Hulse-Kemp A."/>
            <person name="Scheffler B."/>
            <person name="Youngblood R."/>
            <person name="Simpson S."/>
            <person name="Babiker E."/>
            <person name="Staton M."/>
        </authorList>
    </citation>
    <scope>NUCLEOTIDE SEQUENCE [LARGE SCALE GENOMIC DNA]</scope>
    <source>
        <tissue evidence="23">Leaf</tissue>
    </source>
</reference>
<dbReference type="PROSITE" id="PS50011">
    <property type="entry name" value="PROTEIN_KINASE_DOM"/>
    <property type="match status" value="1"/>
</dbReference>
<comment type="caution">
    <text evidence="23">The sequence shown here is derived from an EMBL/GenBank/DDBJ whole genome shotgun (WGS) entry which is preliminary data.</text>
</comment>
<keyword evidence="6 19" id="KW-0732">Signal</keyword>
<evidence type="ECO:0000256" key="8">
    <source>
        <dbReference type="ARBA" id="ARBA00022777"/>
    </source>
</evidence>
<evidence type="ECO:0000256" key="5">
    <source>
        <dbReference type="ARBA" id="ARBA00022692"/>
    </source>
</evidence>
<dbReference type="Proteomes" id="UP001168098">
    <property type="component" value="Unassembled WGS sequence"/>
</dbReference>
<dbReference type="GO" id="GO:0004674">
    <property type="term" value="F:protein serine/threonine kinase activity"/>
    <property type="evidence" value="ECO:0007669"/>
    <property type="project" value="UniProtKB-KW"/>
</dbReference>
<dbReference type="FunFam" id="3.50.4.10:FF:000002">
    <property type="entry name" value="G-type lectin S-receptor-like serine/threonine-protein kinase"/>
    <property type="match status" value="1"/>
</dbReference>
<dbReference type="PROSITE" id="PS00108">
    <property type="entry name" value="PROTEIN_KINASE_ST"/>
    <property type="match status" value="1"/>
</dbReference>
<dbReference type="Pfam" id="PF08276">
    <property type="entry name" value="PAN_2"/>
    <property type="match status" value="1"/>
</dbReference>
<dbReference type="SMART" id="SM00473">
    <property type="entry name" value="PAN_AP"/>
    <property type="match status" value="1"/>
</dbReference>
<keyword evidence="12" id="KW-1015">Disulfide bond</keyword>
<dbReference type="PANTHER" id="PTHR32444">
    <property type="entry name" value="BULB-TYPE LECTIN DOMAIN-CONTAINING PROTEIN"/>
    <property type="match status" value="1"/>
</dbReference>
<dbReference type="GO" id="GO:0048544">
    <property type="term" value="P:recognition of pollen"/>
    <property type="evidence" value="ECO:0007669"/>
    <property type="project" value="InterPro"/>
</dbReference>
<dbReference type="Pfam" id="PF11883">
    <property type="entry name" value="DUF3403"/>
    <property type="match status" value="1"/>
</dbReference>
<evidence type="ECO:0000259" key="20">
    <source>
        <dbReference type="PROSITE" id="PS50011"/>
    </source>
</evidence>
<evidence type="ECO:0000313" key="23">
    <source>
        <dbReference type="EMBL" id="KAJ9671827.1"/>
    </source>
</evidence>
<feature type="domain" description="Bulb-type lectin" evidence="21">
    <location>
        <begin position="23"/>
        <end position="144"/>
    </location>
</feature>
<evidence type="ECO:0000256" key="13">
    <source>
        <dbReference type="ARBA" id="ARBA00023170"/>
    </source>
</evidence>
<dbReference type="SUPFAM" id="SSF51110">
    <property type="entry name" value="alpha-D-mannose-specific plant lectins"/>
    <property type="match status" value="1"/>
</dbReference>
<dbReference type="Gene3D" id="3.50.4.10">
    <property type="entry name" value="Hepatocyte Growth Factor"/>
    <property type="match status" value="1"/>
</dbReference>
<dbReference type="GO" id="GO:0005524">
    <property type="term" value="F:ATP binding"/>
    <property type="evidence" value="ECO:0007669"/>
    <property type="project" value="UniProtKB-KW"/>
</dbReference>
<keyword evidence="13" id="KW-0675">Receptor</keyword>
<keyword evidence="3" id="KW-0597">Phosphoprotein</keyword>
<dbReference type="SMART" id="SM00108">
    <property type="entry name" value="B_lectin"/>
    <property type="match status" value="1"/>
</dbReference>
<dbReference type="PIRSF" id="PIRSF000641">
    <property type="entry name" value="SRK"/>
    <property type="match status" value="1"/>
</dbReference>
<dbReference type="FunFam" id="3.30.200.20:FF:000195">
    <property type="entry name" value="G-type lectin S-receptor-like serine/threonine-protein kinase"/>
    <property type="match status" value="1"/>
</dbReference>
<sequence length="827" mass="92907">MGGFTILFFSSALLSIFVTSAAVDTITQAQSIGDGETIVSAGGDFELGFFSPGSSKNRYLGIWYKKISTGTVVWVANRDVLLNDSSGTLKLDERGTLVLLNKANMTIWSSNSSRSVQSPVAQLLDTGNLVVRNENDSDPENFLWQSFDYPGDTFLPGMKYGKNLVTGLDSYLTSWKSTDDPSTGDFTNRLDPRGFPQMFLKEGSVVTFRSGPWNGLRFSGMPNLKPNSIYTFHFVLNQKEIYYTYELINSSVVTRMVLSPNGVLQRYTWIDRRQGWLLYLTAQMDNCDRYALCGAYGSCDIDNSPACGCLKGFVPKHPNDWNVADWSGGCVRRTQLNCQNGDGFLKYPGVKLPDTQESWFNMTMNLKECKMKCLKNCNCTAYANSDIRNGGSGCVLWFGNLIDIREYNENGQDLYVRMAASELEEYESSNQKKLVKIIVIPIGLAGLILLVIFVILHVLKRKRLKKKAPLGEVTMGHNPERDHTNESEKEDLELPVFDFDTIAEATDNFSSSNKLGQGGFGPVYKGVLRGGQEIAVKRLSKNSRQGLDEFKNEVLCIAKLQHRNLVKLLGCCIQYEEKMLIYEYMPNKSLNSFIFDQTQSMLLDWPKRFHIIKGIARGLLYLHQDSRLRIIHRDLKASNILLDREMNPKISDFGMARSFEENETEANTTRVVGTYGYMSPEYAVDGLFSVKSDVFSFGVLVLEIVSGKRNRGFYDPDHHLNLLGHAWRLYRKGRSIELTDASIQESCNPLEVLRSIHVGLLCVQQSPDDRPSMSSVVMMLGSEIALPQPREPGFFIARRMIEAADSSSGIHERCSVNDITVTFLAAR</sequence>
<comment type="subcellular location">
    <subcellularLocation>
        <location evidence="1">Membrane</location>
        <topology evidence="1">Single-pass type I membrane protein</topology>
    </subcellularLocation>
</comment>
<feature type="signal peptide" evidence="19">
    <location>
        <begin position="1"/>
        <end position="22"/>
    </location>
</feature>
<evidence type="ECO:0000256" key="19">
    <source>
        <dbReference type="SAM" id="SignalP"/>
    </source>
</evidence>
<keyword evidence="10 18" id="KW-1133">Transmembrane helix</keyword>
<dbReference type="InterPro" id="IPR001480">
    <property type="entry name" value="Bulb-type_lectin_dom"/>
</dbReference>
<proteinExistence type="inferred from homology"/>
<dbReference type="EC" id="2.7.11.1" evidence="17"/>
<dbReference type="InterPro" id="IPR008271">
    <property type="entry name" value="Ser/Thr_kinase_AS"/>
</dbReference>
<dbReference type="EMBL" id="JARBHA010000019">
    <property type="protein sequence ID" value="KAJ9671827.1"/>
    <property type="molecule type" value="Genomic_DNA"/>
</dbReference>
<evidence type="ECO:0000256" key="17">
    <source>
        <dbReference type="PIRNR" id="PIRNR000641"/>
    </source>
</evidence>
<protein>
    <recommendedName>
        <fullName evidence="17">Receptor-like serine/threonine-protein kinase</fullName>
        <ecNumber evidence="17">2.7.11.1</ecNumber>
    </recommendedName>
</protein>
<keyword evidence="9 17" id="KW-0067">ATP-binding</keyword>
<name>A0AA39D796_VITRO</name>
<feature type="chain" id="PRO_5041273963" description="Receptor-like serine/threonine-protein kinase" evidence="19">
    <location>
        <begin position="23"/>
        <end position="827"/>
    </location>
</feature>
<dbReference type="CDD" id="cd00028">
    <property type="entry name" value="B_lectin"/>
    <property type="match status" value="1"/>
</dbReference>
<dbReference type="GO" id="GO:0016020">
    <property type="term" value="C:membrane"/>
    <property type="evidence" value="ECO:0007669"/>
    <property type="project" value="UniProtKB-SubCell"/>
</dbReference>
<dbReference type="InterPro" id="IPR000858">
    <property type="entry name" value="S_locus_glycoprot_dom"/>
</dbReference>
<evidence type="ECO:0000313" key="24">
    <source>
        <dbReference type="Proteomes" id="UP001168098"/>
    </source>
</evidence>
<keyword evidence="5 18" id="KW-0812">Transmembrane</keyword>
<evidence type="ECO:0000256" key="4">
    <source>
        <dbReference type="ARBA" id="ARBA00022679"/>
    </source>
</evidence>
<evidence type="ECO:0000259" key="22">
    <source>
        <dbReference type="PROSITE" id="PS50948"/>
    </source>
</evidence>
<dbReference type="Gene3D" id="3.30.200.20">
    <property type="entry name" value="Phosphorylase Kinase, domain 1"/>
    <property type="match status" value="1"/>
</dbReference>
<keyword evidence="8 17" id="KW-0418">Kinase</keyword>
<dbReference type="Gene3D" id="2.90.10.10">
    <property type="entry name" value="Bulb-type lectin domain"/>
    <property type="match status" value="1"/>
</dbReference>